<protein>
    <submittedName>
        <fullName evidence="1">Uncharacterized protein</fullName>
    </submittedName>
</protein>
<evidence type="ECO:0000313" key="1">
    <source>
        <dbReference type="EMBL" id="CDW32780.1"/>
    </source>
</evidence>
<reference evidence="1" key="1">
    <citation type="submission" date="2014-05" db="EMBL/GenBank/DDBJ databases">
        <authorList>
            <person name="Chronopoulou M."/>
        </authorList>
    </citation>
    <scope>NUCLEOTIDE SEQUENCE</scope>
    <source>
        <tissue evidence="1">Whole organism</tissue>
    </source>
</reference>
<accession>A0A0K2U412</accession>
<organism evidence="1">
    <name type="scientific">Lepeophtheirus salmonis</name>
    <name type="common">Salmon louse</name>
    <name type="synonym">Caligus salmonis</name>
    <dbReference type="NCBI Taxonomy" id="72036"/>
    <lineage>
        <taxon>Eukaryota</taxon>
        <taxon>Metazoa</taxon>
        <taxon>Ecdysozoa</taxon>
        <taxon>Arthropoda</taxon>
        <taxon>Crustacea</taxon>
        <taxon>Multicrustacea</taxon>
        <taxon>Hexanauplia</taxon>
        <taxon>Copepoda</taxon>
        <taxon>Siphonostomatoida</taxon>
        <taxon>Caligidae</taxon>
        <taxon>Lepeophtheirus</taxon>
    </lineage>
</organism>
<proteinExistence type="predicted"/>
<dbReference type="EMBL" id="HACA01015419">
    <property type="protein sequence ID" value="CDW32780.1"/>
    <property type="molecule type" value="Transcribed_RNA"/>
</dbReference>
<name>A0A0K2U412_LEPSM</name>
<dbReference type="AlphaFoldDB" id="A0A0K2U412"/>
<sequence>MFRVVIFVIGSVEFCL</sequence>